<comment type="similarity">
    <text evidence="1 3">Belongs to the pirin family.</text>
</comment>
<evidence type="ECO:0000313" key="7">
    <source>
        <dbReference type="EMBL" id="WFD39183.1"/>
    </source>
</evidence>
<accession>A0AAF0EXW0</accession>
<dbReference type="Proteomes" id="UP001217754">
    <property type="component" value="Chromosome 3"/>
</dbReference>
<evidence type="ECO:0000259" key="5">
    <source>
        <dbReference type="Pfam" id="PF02678"/>
    </source>
</evidence>
<sequence>MQQISRKVVQTVHAAEQGEGVGAKVRRAMGNRQLRNFSPFLMLDEFTVGEGAGFSDHPHRGQTTVTYMLDGNMEHEDFAGHRGTIGPGDLQWMMVGRGIMHAEMPKHRDEHGNKLPTPHGLQLWIDLPVEAKTADPSYQEFSGKNIPSQTPRSSEPKETEGHGWSMKVISGTSHGVESPVRLPKNGGCYYMDITLQPGGWIFQDIPHGWNAFLYGLKGSVKVGDNEKLYDAHHTLVLSNPARKTDTAEEAELVLSNTDGVRIENPTDAPAQYVLIAGEPMDHPVVQYGPFVMTSQREVFQAVEDFQAHRNGFERAANWQSEIAKNFRH</sequence>
<comment type="cofactor">
    <cofactor evidence="2">
        <name>Fe cation</name>
        <dbReference type="ChEBI" id="CHEBI:24875"/>
    </cofactor>
    <text evidence="2">Binds 1 Fe cation per subunit.</text>
</comment>
<keyword evidence="2" id="KW-0479">Metal-binding</keyword>
<keyword evidence="8" id="KW-1185">Reference proteome</keyword>
<dbReference type="GO" id="GO:0046872">
    <property type="term" value="F:metal ion binding"/>
    <property type="evidence" value="ECO:0007669"/>
    <property type="project" value="UniProtKB-KW"/>
</dbReference>
<reference evidence="7" key="1">
    <citation type="submission" date="2023-03" db="EMBL/GenBank/DDBJ databases">
        <title>Mating type loci evolution in Malassezia.</title>
        <authorList>
            <person name="Coelho M.A."/>
        </authorList>
    </citation>
    <scope>NUCLEOTIDE SEQUENCE</scope>
    <source>
        <strain evidence="7">CBS 9431</strain>
    </source>
</reference>
<dbReference type="InterPro" id="IPR003829">
    <property type="entry name" value="Pirin_N_dom"/>
</dbReference>
<protein>
    <recommendedName>
        <fullName evidence="9">Pirin</fullName>
    </recommendedName>
</protein>
<dbReference type="InterPro" id="IPR008778">
    <property type="entry name" value="Pirin_C_dom"/>
</dbReference>
<evidence type="ECO:0000256" key="1">
    <source>
        <dbReference type="ARBA" id="ARBA00008416"/>
    </source>
</evidence>
<evidence type="ECO:0000256" key="2">
    <source>
        <dbReference type="PIRSR" id="PIRSR006232-1"/>
    </source>
</evidence>
<feature type="region of interest" description="Disordered" evidence="4">
    <location>
        <begin position="136"/>
        <end position="163"/>
    </location>
</feature>
<dbReference type="EMBL" id="CP119960">
    <property type="protein sequence ID" value="WFD39183.1"/>
    <property type="molecule type" value="Genomic_DNA"/>
</dbReference>
<dbReference type="Pfam" id="PF02678">
    <property type="entry name" value="Pirin"/>
    <property type="match status" value="1"/>
</dbReference>
<dbReference type="CDD" id="cd02247">
    <property type="entry name" value="cupin_pirin_C"/>
    <property type="match status" value="1"/>
</dbReference>
<dbReference type="AlphaFoldDB" id="A0AAF0EXW0"/>
<keyword evidence="2" id="KW-0408">Iron</keyword>
<feature type="binding site" evidence="2">
    <location>
        <position position="57"/>
    </location>
    <ligand>
        <name>Fe cation</name>
        <dbReference type="ChEBI" id="CHEBI:24875"/>
    </ligand>
</feature>
<feature type="binding site" evidence="2">
    <location>
        <position position="101"/>
    </location>
    <ligand>
        <name>Fe cation</name>
        <dbReference type="ChEBI" id="CHEBI:24875"/>
    </ligand>
</feature>
<evidence type="ECO:0000256" key="4">
    <source>
        <dbReference type="SAM" id="MobiDB-lite"/>
    </source>
</evidence>
<evidence type="ECO:0000256" key="3">
    <source>
        <dbReference type="RuleBase" id="RU003457"/>
    </source>
</evidence>
<evidence type="ECO:0000313" key="8">
    <source>
        <dbReference type="Proteomes" id="UP001217754"/>
    </source>
</evidence>
<dbReference type="PANTHER" id="PTHR13903:SF8">
    <property type="entry name" value="PIRIN"/>
    <property type="match status" value="1"/>
</dbReference>
<proteinExistence type="inferred from homology"/>
<feature type="compositionally biased region" description="Polar residues" evidence="4">
    <location>
        <begin position="139"/>
        <end position="153"/>
    </location>
</feature>
<dbReference type="InterPro" id="IPR014710">
    <property type="entry name" value="RmlC-like_jellyroll"/>
</dbReference>
<dbReference type="SUPFAM" id="SSF51182">
    <property type="entry name" value="RmlC-like cupins"/>
    <property type="match status" value="1"/>
</dbReference>
<feature type="domain" description="Pirin C-terminal" evidence="6">
    <location>
        <begin position="190"/>
        <end position="311"/>
    </location>
</feature>
<dbReference type="PANTHER" id="PTHR13903">
    <property type="entry name" value="PIRIN-RELATED"/>
    <property type="match status" value="1"/>
</dbReference>
<name>A0AAF0EXW0_9BASI</name>
<feature type="binding site" evidence="2">
    <location>
        <position position="59"/>
    </location>
    <ligand>
        <name>Fe cation</name>
        <dbReference type="ChEBI" id="CHEBI:24875"/>
    </ligand>
</feature>
<dbReference type="PIRSF" id="PIRSF006232">
    <property type="entry name" value="Pirin"/>
    <property type="match status" value="1"/>
</dbReference>
<dbReference type="InterPro" id="IPR012093">
    <property type="entry name" value="Pirin"/>
</dbReference>
<feature type="binding site" evidence="2">
    <location>
        <position position="103"/>
    </location>
    <ligand>
        <name>Fe cation</name>
        <dbReference type="ChEBI" id="CHEBI:24875"/>
    </ligand>
</feature>
<gene>
    <name evidence="7" type="ORF">MJAP1_002153</name>
</gene>
<evidence type="ECO:0008006" key="9">
    <source>
        <dbReference type="Google" id="ProtNLM"/>
    </source>
</evidence>
<dbReference type="CDD" id="cd02909">
    <property type="entry name" value="cupin_pirin_N"/>
    <property type="match status" value="1"/>
</dbReference>
<feature type="domain" description="Pirin N-terminal" evidence="5">
    <location>
        <begin position="23"/>
        <end position="125"/>
    </location>
</feature>
<dbReference type="GeneID" id="85225804"/>
<dbReference type="RefSeq" id="XP_060122080.1">
    <property type="nucleotide sequence ID" value="XM_060266097.1"/>
</dbReference>
<dbReference type="InterPro" id="IPR011051">
    <property type="entry name" value="RmlC_Cupin_sf"/>
</dbReference>
<dbReference type="Pfam" id="PF05726">
    <property type="entry name" value="Pirin_C"/>
    <property type="match status" value="1"/>
</dbReference>
<dbReference type="Gene3D" id="2.60.120.10">
    <property type="entry name" value="Jelly Rolls"/>
    <property type="match status" value="2"/>
</dbReference>
<organism evidence="7 8">
    <name type="scientific">Malassezia japonica</name>
    <dbReference type="NCBI Taxonomy" id="223818"/>
    <lineage>
        <taxon>Eukaryota</taxon>
        <taxon>Fungi</taxon>
        <taxon>Dikarya</taxon>
        <taxon>Basidiomycota</taxon>
        <taxon>Ustilaginomycotina</taxon>
        <taxon>Malasseziomycetes</taxon>
        <taxon>Malasseziales</taxon>
        <taxon>Malasseziaceae</taxon>
        <taxon>Malassezia</taxon>
    </lineage>
</organism>
<evidence type="ECO:0000259" key="6">
    <source>
        <dbReference type="Pfam" id="PF05726"/>
    </source>
</evidence>